<dbReference type="GO" id="GO:0005634">
    <property type="term" value="C:nucleus"/>
    <property type="evidence" value="ECO:0007669"/>
    <property type="project" value="TreeGrafter"/>
</dbReference>
<keyword evidence="3" id="KW-0597">Phosphoprotein</keyword>
<dbReference type="SMART" id="SM00228">
    <property type="entry name" value="PDZ"/>
    <property type="match status" value="1"/>
</dbReference>
<organism evidence="7 8">
    <name type="scientific">Aldrovandia affinis</name>
    <dbReference type="NCBI Taxonomy" id="143900"/>
    <lineage>
        <taxon>Eukaryota</taxon>
        <taxon>Metazoa</taxon>
        <taxon>Chordata</taxon>
        <taxon>Craniata</taxon>
        <taxon>Vertebrata</taxon>
        <taxon>Euteleostomi</taxon>
        <taxon>Actinopterygii</taxon>
        <taxon>Neopterygii</taxon>
        <taxon>Teleostei</taxon>
        <taxon>Notacanthiformes</taxon>
        <taxon>Halosauridae</taxon>
        <taxon>Aldrovandia</taxon>
    </lineage>
</organism>
<feature type="region of interest" description="Disordered" evidence="5">
    <location>
        <begin position="277"/>
        <end position="313"/>
    </location>
</feature>
<dbReference type="SUPFAM" id="SSF50156">
    <property type="entry name" value="PDZ domain-like"/>
    <property type="match status" value="1"/>
</dbReference>
<sequence>MSPFEEQVDEGGRAAQVGLCEGDEVVSLNGQSCADLTLQDAMALMHSAADSLRLLVKRYKASDPLGLDADQASFGGREPVKGDLQSTTLEIWPPRELYISESQDEACCGGKERDTELLGGASLGPARRANSVEAPCRGGPQGLFPPGGLVELQLSLSQHTLEERSGGDVPGGAPAALPTESGCAREPSSGDTTAATVTSTKSLYIPRCSREPLAQRGEVEVTLQCFGRSWQREEKEEVGAEARGSGCADPQGEGGHSSRAPPACVSFGIFTEGAEPAEQWDSGSEGDISKPNKHHARHARLRRSESQSEKQVKEAKSKCKRIALLLTAAPNQNNKGVLMFKRHRQRAKKYTLVSYGTGENEPEEEDDEEEEEGTFTFLATSESELDEEFLANAQSHGHIVTLDWDTGLLEIEKRLDNGEDMECLPDTKGKGALMFAQRRQRMDEIAAEHEEMRSKGIPVEGVQAADIPQITKHTSYQPRHLGLLNLKILTKHPPNLHKLKLLLLL</sequence>
<evidence type="ECO:0000256" key="5">
    <source>
        <dbReference type="SAM" id="MobiDB-lite"/>
    </source>
</evidence>
<dbReference type="Pfam" id="PF17820">
    <property type="entry name" value="PDZ_6"/>
    <property type="match status" value="1"/>
</dbReference>
<dbReference type="AlphaFoldDB" id="A0AAD7T941"/>
<reference evidence="7" key="1">
    <citation type="journal article" date="2023" name="Science">
        <title>Genome structures resolve the early diversification of teleost fishes.</title>
        <authorList>
            <person name="Parey E."/>
            <person name="Louis A."/>
            <person name="Montfort J."/>
            <person name="Bouchez O."/>
            <person name="Roques C."/>
            <person name="Iampietro C."/>
            <person name="Lluch J."/>
            <person name="Castinel A."/>
            <person name="Donnadieu C."/>
            <person name="Desvignes T."/>
            <person name="Floi Bucao C."/>
            <person name="Jouanno E."/>
            <person name="Wen M."/>
            <person name="Mejri S."/>
            <person name="Dirks R."/>
            <person name="Jansen H."/>
            <person name="Henkel C."/>
            <person name="Chen W.J."/>
            <person name="Zahm M."/>
            <person name="Cabau C."/>
            <person name="Klopp C."/>
            <person name="Thompson A.W."/>
            <person name="Robinson-Rechavi M."/>
            <person name="Braasch I."/>
            <person name="Lecointre G."/>
            <person name="Bobe J."/>
            <person name="Postlethwait J.H."/>
            <person name="Berthelot C."/>
            <person name="Roest Crollius H."/>
            <person name="Guiguen Y."/>
        </authorList>
    </citation>
    <scope>NUCLEOTIDE SEQUENCE</scope>
    <source>
        <strain evidence="7">NC1722</strain>
    </source>
</reference>
<dbReference type="PANTHER" id="PTHR24217">
    <property type="entry name" value="PUTATIVE-RELATED"/>
    <property type="match status" value="1"/>
</dbReference>
<comment type="similarity">
    <text evidence="4">Belongs to the synaptopodin family.</text>
</comment>
<dbReference type="GO" id="GO:0003779">
    <property type="term" value="F:actin binding"/>
    <property type="evidence" value="ECO:0007669"/>
    <property type="project" value="TreeGrafter"/>
</dbReference>
<dbReference type="GO" id="GO:0032233">
    <property type="term" value="P:positive regulation of actin filament bundle assembly"/>
    <property type="evidence" value="ECO:0007669"/>
    <property type="project" value="TreeGrafter"/>
</dbReference>
<evidence type="ECO:0000256" key="4">
    <source>
        <dbReference type="ARBA" id="ARBA00038161"/>
    </source>
</evidence>
<evidence type="ECO:0000313" key="7">
    <source>
        <dbReference type="EMBL" id="KAJ8416423.1"/>
    </source>
</evidence>
<dbReference type="InterPro" id="IPR001478">
    <property type="entry name" value="PDZ"/>
</dbReference>
<keyword evidence="8" id="KW-1185">Reference proteome</keyword>
<protein>
    <recommendedName>
        <fullName evidence="6">PDZ domain-containing protein</fullName>
    </recommendedName>
</protein>
<feature type="region of interest" description="Disordered" evidence="5">
    <location>
        <begin position="236"/>
        <end position="264"/>
    </location>
</feature>
<feature type="region of interest" description="Disordered" evidence="5">
    <location>
        <begin position="160"/>
        <end position="195"/>
    </location>
</feature>
<evidence type="ECO:0000256" key="3">
    <source>
        <dbReference type="ARBA" id="ARBA00022553"/>
    </source>
</evidence>
<evidence type="ECO:0000256" key="1">
    <source>
        <dbReference type="ARBA" id="ARBA00004496"/>
    </source>
</evidence>
<proteinExistence type="inferred from homology"/>
<dbReference type="Gene3D" id="2.30.42.10">
    <property type="match status" value="1"/>
</dbReference>
<dbReference type="InterPro" id="IPR051976">
    <property type="entry name" value="Synaptopodin_domain"/>
</dbReference>
<dbReference type="InterPro" id="IPR036034">
    <property type="entry name" value="PDZ_sf"/>
</dbReference>
<comment type="caution">
    <text evidence="7">The sequence shown here is derived from an EMBL/GenBank/DDBJ whole genome shotgun (WGS) entry which is preliminary data.</text>
</comment>
<keyword evidence="2" id="KW-0963">Cytoplasm</keyword>
<dbReference type="PANTHER" id="PTHR24217:SF9">
    <property type="entry name" value="SYNAPTOPODIN-2"/>
    <property type="match status" value="1"/>
</dbReference>
<dbReference type="InterPro" id="IPR041489">
    <property type="entry name" value="PDZ_6"/>
</dbReference>
<evidence type="ECO:0000256" key="2">
    <source>
        <dbReference type="ARBA" id="ARBA00022490"/>
    </source>
</evidence>
<accession>A0AAD7T941</accession>
<dbReference type="EMBL" id="JAINUG010000006">
    <property type="protein sequence ID" value="KAJ8416423.1"/>
    <property type="molecule type" value="Genomic_DNA"/>
</dbReference>
<evidence type="ECO:0000259" key="6">
    <source>
        <dbReference type="PROSITE" id="PS50106"/>
    </source>
</evidence>
<feature type="compositionally biased region" description="Basic and acidic residues" evidence="5">
    <location>
        <begin position="302"/>
        <end position="313"/>
    </location>
</feature>
<comment type="subcellular location">
    <subcellularLocation>
        <location evidence="1">Cytoplasm</location>
    </subcellularLocation>
</comment>
<dbReference type="GO" id="GO:0030018">
    <property type="term" value="C:Z disc"/>
    <property type="evidence" value="ECO:0007669"/>
    <property type="project" value="TreeGrafter"/>
</dbReference>
<dbReference type="GO" id="GO:0015629">
    <property type="term" value="C:actin cytoskeleton"/>
    <property type="evidence" value="ECO:0007669"/>
    <property type="project" value="TreeGrafter"/>
</dbReference>
<dbReference type="PROSITE" id="PS50106">
    <property type="entry name" value="PDZ"/>
    <property type="match status" value="1"/>
</dbReference>
<name>A0AAD7T941_9TELE</name>
<evidence type="ECO:0000313" key="8">
    <source>
        <dbReference type="Proteomes" id="UP001221898"/>
    </source>
</evidence>
<feature type="compositionally biased region" description="Basic residues" evidence="5">
    <location>
        <begin position="291"/>
        <end position="301"/>
    </location>
</feature>
<feature type="domain" description="PDZ" evidence="6">
    <location>
        <begin position="1"/>
        <end position="60"/>
    </location>
</feature>
<dbReference type="Proteomes" id="UP001221898">
    <property type="component" value="Unassembled WGS sequence"/>
</dbReference>
<gene>
    <name evidence="7" type="ORF">AAFF_G00357110</name>
</gene>